<gene>
    <name evidence="1" type="ORF">SINV_13191</name>
</gene>
<reference evidence="1" key="1">
    <citation type="journal article" date="2011" name="Proc. Natl. Acad. Sci. U.S.A.">
        <title>The genome of the fire ant Solenopsis invicta.</title>
        <authorList>
            <person name="Wurm Y."/>
            <person name="Wang J."/>
            <person name="Riba-Grognuz O."/>
            <person name="Corona M."/>
            <person name="Nygaard S."/>
            <person name="Hunt B.G."/>
            <person name="Ingram K.K."/>
            <person name="Falquet L."/>
            <person name="Nipitwattanaphon M."/>
            <person name="Gotzek D."/>
            <person name="Dijkstra M.B."/>
            <person name="Oettler J."/>
            <person name="Comtesse F."/>
            <person name="Shih C.J."/>
            <person name="Wu W.J."/>
            <person name="Yang C.C."/>
            <person name="Thomas J."/>
            <person name="Beaudoing E."/>
            <person name="Pradervand S."/>
            <person name="Flegel V."/>
            <person name="Cook E.D."/>
            <person name="Fabbretti R."/>
            <person name="Stockinger H."/>
            <person name="Long L."/>
            <person name="Farmerie W.G."/>
            <person name="Oakey J."/>
            <person name="Boomsma J.J."/>
            <person name="Pamilo P."/>
            <person name="Yi S.V."/>
            <person name="Heinze J."/>
            <person name="Goodisman M.A."/>
            <person name="Farinelli L."/>
            <person name="Harshman K."/>
            <person name="Hulo N."/>
            <person name="Cerutti L."/>
            <person name="Xenarios I."/>
            <person name="Shoemaker D."/>
            <person name="Keller L."/>
        </authorList>
    </citation>
    <scope>NUCLEOTIDE SEQUENCE [LARGE SCALE GENOMIC DNA]</scope>
</reference>
<evidence type="ECO:0000313" key="1">
    <source>
        <dbReference type="EMBL" id="EFZ10290.1"/>
    </source>
</evidence>
<organism>
    <name type="scientific">Solenopsis invicta</name>
    <name type="common">Red imported fire ant</name>
    <name type="synonym">Solenopsis wagneri</name>
    <dbReference type="NCBI Taxonomy" id="13686"/>
    <lineage>
        <taxon>Eukaryota</taxon>
        <taxon>Metazoa</taxon>
        <taxon>Ecdysozoa</taxon>
        <taxon>Arthropoda</taxon>
        <taxon>Hexapoda</taxon>
        <taxon>Insecta</taxon>
        <taxon>Pterygota</taxon>
        <taxon>Neoptera</taxon>
        <taxon>Endopterygota</taxon>
        <taxon>Hymenoptera</taxon>
        <taxon>Apocrita</taxon>
        <taxon>Aculeata</taxon>
        <taxon>Formicoidea</taxon>
        <taxon>Formicidae</taxon>
        <taxon>Myrmicinae</taxon>
        <taxon>Solenopsis</taxon>
    </lineage>
</organism>
<dbReference type="EMBL" id="GL769912">
    <property type="protein sequence ID" value="EFZ10290.1"/>
    <property type="molecule type" value="Genomic_DNA"/>
</dbReference>
<sequence>MRGGRYWEEKEKRKCRICGWGEETWEHIWEECTDWGTEKRWQKINEIHFSSDCMEYQTTKLCSKDNSSKVICKLRKDLIPTELLDLPNKKQKLPGIPTYAEVVNCTKHNLKADIWIPQDISEPSSSALYTTNVQERMLSDSINFNEEYV</sequence>
<accession>E9JA64</accession>
<dbReference type="HOGENOM" id="CLU_1754363_0_0_1"/>
<proteinExistence type="predicted"/>
<protein>
    <submittedName>
        <fullName evidence="1">Uncharacterized protein</fullName>
    </submittedName>
</protein>
<name>E9JA64_SOLIN</name>
<feature type="non-terminal residue" evidence="1">
    <location>
        <position position="149"/>
    </location>
</feature>
<dbReference type="AlphaFoldDB" id="E9JA64"/>